<keyword evidence="6 12" id="KW-0472">Membrane</keyword>
<keyword evidence="7" id="KW-0869">Chloride channel</keyword>
<organism evidence="14 15">
    <name type="scientific">Dyella agri</name>
    <dbReference type="NCBI Taxonomy" id="1926869"/>
    <lineage>
        <taxon>Bacteria</taxon>
        <taxon>Pseudomonadati</taxon>
        <taxon>Pseudomonadota</taxon>
        <taxon>Gammaproteobacteria</taxon>
        <taxon>Lysobacterales</taxon>
        <taxon>Rhodanobacteraceae</taxon>
        <taxon>Dyella</taxon>
    </lineage>
</organism>
<feature type="region of interest" description="Disordered" evidence="11">
    <location>
        <begin position="1"/>
        <end position="21"/>
    </location>
</feature>
<evidence type="ECO:0000259" key="13">
    <source>
        <dbReference type="PROSITE" id="PS51371"/>
    </source>
</evidence>
<keyword evidence="15" id="KW-1185">Reference proteome</keyword>
<dbReference type="PROSITE" id="PS51371">
    <property type="entry name" value="CBS"/>
    <property type="match status" value="2"/>
</dbReference>
<name>A0ABW8KEQ8_9GAMM</name>
<feature type="transmembrane region" description="Helical" evidence="12">
    <location>
        <begin position="307"/>
        <end position="331"/>
    </location>
</feature>
<evidence type="ECO:0000256" key="10">
    <source>
        <dbReference type="PROSITE-ProRule" id="PRU00703"/>
    </source>
</evidence>
<evidence type="ECO:0000256" key="6">
    <source>
        <dbReference type="ARBA" id="ARBA00023136"/>
    </source>
</evidence>
<dbReference type="PANTHER" id="PTHR43427">
    <property type="entry name" value="CHLORIDE CHANNEL PROTEIN CLC-E"/>
    <property type="match status" value="1"/>
</dbReference>
<dbReference type="InterPro" id="IPR014743">
    <property type="entry name" value="Cl-channel_core"/>
</dbReference>
<evidence type="ECO:0000313" key="14">
    <source>
        <dbReference type="EMBL" id="MFK2930501.1"/>
    </source>
</evidence>
<dbReference type="InterPro" id="IPR001807">
    <property type="entry name" value="ClC"/>
</dbReference>
<sequence>MTSPADNSLGHTDVRTVGSTDALPLSPSLGATLDAAKMPRRSTLVDRRVLRITAVSVVLGMGAALIAKILTMLIGLITNLAFYGRVSVAFSSPADAVPHLGWWVVLIPVLGGVIVGFMARWGSRAIRGHGIPEAMEQVLLNESKIPPRITFLKPVSSAIAIGTGGPFGAEGPIIATGGALGSFIGQILKVTGSERKVLLAAGAAAGMSAIFSAPIAAVVLAVELLLFELRPRSLIPVALACVAATGVRYVLMGTEPVFAMPALASPGGMALATYVLIGAVVGLISVWTTRIVYGIEDLFEKLPIHWMWWPAIGGVAVGVVGYFAPLTLGVGYTNIEDIVNGRLTLTALAFLCAMKFLSWSISLGSGTSGGTLAPLFTIGGALGAMMGIGVTMLAPHFGVDPRIAALVGMAAIFAGASRALLTAVVFAFETTAQPAGLLPLLGGCTAAYLISALMMRNTIMTEKIARRGVRVPAEYAADYLDQVVVGDACARDVVTLRTTQTLAEVRRWLNESTPESLHQGFPVLDERGHVRGVLTRRSLLDPQWHYTLTLGELVTRPPIAVSEEHSLREAADHMVAESVGRLVVVGKNDPHTLVGILTRGDILAAHGRRLREARHSSRYLRFRDGLKPRPEDASAGVRKGSGHVAE</sequence>
<dbReference type="EMBL" id="JADIKL010000003">
    <property type="protein sequence ID" value="MFK2930501.1"/>
    <property type="molecule type" value="Genomic_DNA"/>
</dbReference>
<feature type="transmembrane region" description="Helical" evidence="12">
    <location>
        <begin position="100"/>
        <end position="119"/>
    </location>
</feature>
<dbReference type="InterPro" id="IPR000644">
    <property type="entry name" value="CBS_dom"/>
</dbReference>
<dbReference type="SUPFAM" id="SSF54631">
    <property type="entry name" value="CBS-domain pair"/>
    <property type="match status" value="1"/>
</dbReference>
<keyword evidence="9" id="KW-0407">Ion channel</keyword>
<dbReference type="Gene3D" id="1.10.3080.10">
    <property type="entry name" value="Clc chloride channel"/>
    <property type="match status" value="1"/>
</dbReference>
<keyword evidence="10" id="KW-0129">CBS domain</keyword>
<feature type="domain" description="CBS" evidence="13">
    <location>
        <begin position="489"/>
        <end position="550"/>
    </location>
</feature>
<feature type="transmembrane region" description="Helical" evidence="12">
    <location>
        <begin position="406"/>
        <end position="428"/>
    </location>
</feature>
<dbReference type="Gene3D" id="3.10.580.10">
    <property type="entry name" value="CBS-domain"/>
    <property type="match status" value="1"/>
</dbReference>
<feature type="transmembrane region" description="Helical" evidence="12">
    <location>
        <begin position="197"/>
        <end position="222"/>
    </location>
</feature>
<dbReference type="Pfam" id="PF00654">
    <property type="entry name" value="Voltage_CLC"/>
    <property type="match status" value="1"/>
</dbReference>
<keyword evidence="4 12" id="KW-1133">Transmembrane helix</keyword>
<dbReference type="PRINTS" id="PR00762">
    <property type="entry name" value="CLCHANNEL"/>
</dbReference>
<feature type="transmembrane region" description="Helical" evidence="12">
    <location>
        <begin position="234"/>
        <end position="251"/>
    </location>
</feature>
<evidence type="ECO:0000256" key="5">
    <source>
        <dbReference type="ARBA" id="ARBA00023065"/>
    </source>
</evidence>
<dbReference type="SUPFAM" id="SSF81340">
    <property type="entry name" value="Clc chloride channel"/>
    <property type="match status" value="1"/>
</dbReference>
<keyword evidence="2" id="KW-0813">Transport</keyword>
<gene>
    <name evidence="14" type="ORF">ISP14_06830</name>
</gene>
<dbReference type="SMART" id="SM00116">
    <property type="entry name" value="CBS"/>
    <property type="match status" value="2"/>
</dbReference>
<dbReference type="CDD" id="cd02205">
    <property type="entry name" value="CBS_pair_SF"/>
    <property type="match status" value="1"/>
</dbReference>
<comment type="subcellular location">
    <subcellularLocation>
        <location evidence="1">Membrane</location>
        <topology evidence="1">Multi-pass membrane protein</topology>
    </subcellularLocation>
</comment>
<evidence type="ECO:0000256" key="4">
    <source>
        <dbReference type="ARBA" id="ARBA00022989"/>
    </source>
</evidence>
<dbReference type="Proteomes" id="UP001620397">
    <property type="component" value="Unassembled WGS sequence"/>
</dbReference>
<evidence type="ECO:0000256" key="12">
    <source>
        <dbReference type="SAM" id="Phobius"/>
    </source>
</evidence>
<dbReference type="PANTHER" id="PTHR43427:SF6">
    <property type="entry name" value="CHLORIDE CHANNEL PROTEIN CLC-E"/>
    <property type="match status" value="1"/>
</dbReference>
<evidence type="ECO:0000256" key="9">
    <source>
        <dbReference type="ARBA" id="ARBA00023303"/>
    </source>
</evidence>
<evidence type="ECO:0000256" key="1">
    <source>
        <dbReference type="ARBA" id="ARBA00004141"/>
    </source>
</evidence>
<proteinExistence type="predicted"/>
<evidence type="ECO:0000256" key="2">
    <source>
        <dbReference type="ARBA" id="ARBA00022448"/>
    </source>
</evidence>
<dbReference type="CDD" id="cd00400">
    <property type="entry name" value="Voltage_gated_ClC"/>
    <property type="match status" value="1"/>
</dbReference>
<feature type="transmembrane region" description="Helical" evidence="12">
    <location>
        <begin position="373"/>
        <end position="394"/>
    </location>
</feature>
<keyword evidence="3 12" id="KW-0812">Transmembrane</keyword>
<accession>A0ABW8KEQ8</accession>
<dbReference type="InterPro" id="IPR046342">
    <property type="entry name" value="CBS_dom_sf"/>
</dbReference>
<feature type="transmembrane region" description="Helical" evidence="12">
    <location>
        <begin position="343"/>
        <end position="361"/>
    </location>
</feature>
<keyword evidence="8" id="KW-0868">Chloride</keyword>
<feature type="transmembrane region" description="Helical" evidence="12">
    <location>
        <begin position="434"/>
        <end position="454"/>
    </location>
</feature>
<reference evidence="14 15" key="1">
    <citation type="submission" date="2020-10" db="EMBL/GenBank/DDBJ databases">
        <title>Phylogeny of dyella-like bacteria.</title>
        <authorList>
            <person name="Fu J."/>
        </authorList>
    </citation>
    <scope>NUCLEOTIDE SEQUENCE [LARGE SCALE GENOMIC DNA]</scope>
    <source>
        <strain evidence="14 15">DKC-1</strain>
    </source>
</reference>
<evidence type="ECO:0000256" key="8">
    <source>
        <dbReference type="ARBA" id="ARBA00023214"/>
    </source>
</evidence>
<dbReference type="Pfam" id="PF00571">
    <property type="entry name" value="CBS"/>
    <property type="match status" value="2"/>
</dbReference>
<evidence type="ECO:0000256" key="3">
    <source>
        <dbReference type="ARBA" id="ARBA00022692"/>
    </source>
</evidence>
<evidence type="ECO:0000256" key="7">
    <source>
        <dbReference type="ARBA" id="ARBA00023173"/>
    </source>
</evidence>
<feature type="transmembrane region" description="Helical" evidence="12">
    <location>
        <begin position="49"/>
        <end position="80"/>
    </location>
</feature>
<evidence type="ECO:0000313" key="15">
    <source>
        <dbReference type="Proteomes" id="UP001620397"/>
    </source>
</evidence>
<dbReference type="InterPro" id="IPR050368">
    <property type="entry name" value="ClC-type_chloride_channel"/>
</dbReference>
<dbReference type="RefSeq" id="WP_404537461.1">
    <property type="nucleotide sequence ID" value="NZ_JADIKL010000003.1"/>
</dbReference>
<evidence type="ECO:0000256" key="11">
    <source>
        <dbReference type="SAM" id="MobiDB-lite"/>
    </source>
</evidence>
<feature type="domain" description="CBS" evidence="13">
    <location>
        <begin position="554"/>
        <end position="612"/>
    </location>
</feature>
<protein>
    <submittedName>
        <fullName evidence="14">Chloride channel protein</fullName>
    </submittedName>
</protein>
<feature type="compositionally biased region" description="Polar residues" evidence="11">
    <location>
        <begin position="1"/>
        <end position="10"/>
    </location>
</feature>
<comment type="caution">
    <text evidence="14">The sequence shown here is derived from an EMBL/GenBank/DDBJ whole genome shotgun (WGS) entry which is preliminary data.</text>
</comment>
<feature type="transmembrane region" description="Helical" evidence="12">
    <location>
        <begin position="263"/>
        <end position="287"/>
    </location>
</feature>
<keyword evidence="5" id="KW-0406">Ion transport</keyword>